<dbReference type="PIRSF" id="PIRSF020217">
    <property type="entry name" value="UCP020217"/>
    <property type="match status" value="1"/>
</dbReference>
<dbReference type="SUPFAM" id="SSF81301">
    <property type="entry name" value="Nucleotidyltransferase"/>
    <property type="match status" value="1"/>
</dbReference>
<dbReference type="AlphaFoldDB" id="A0A844GNP1"/>
<feature type="domain" description="Polymerase beta nucleotidyltransferase" evidence="2">
    <location>
        <begin position="34"/>
        <end position="121"/>
    </location>
</feature>
<dbReference type="RefSeq" id="WP_015218303.1">
    <property type="nucleotide sequence ID" value="NZ_WMIA01000001.1"/>
</dbReference>
<keyword evidence="1" id="KW-0175">Coiled coil</keyword>
<evidence type="ECO:0000313" key="3">
    <source>
        <dbReference type="EMBL" id="MTF37430.1"/>
    </source>
</evidence>
<dbReference type="EMBL" id="WMIA01000001">
    <property type="protein sequence ID" value="MTF37430.1"/>
    <property type="molecule type" value="Genomic_DNA"/>
</dbReference>
<proteinExistence type="predicted"/>
<evidence type="ECO:0000259" key="2">
    <source>
        <dbReference type="Pfam" id="PF18765"/>
    </source>
</evidence>
<evidence type="ECO:0000256" key="1">
    <source>
        <dbReference type="SAM" id="Coils"/>
    </source>
</evidence>
<comment type="caution">
    <text evidence="3">The sequence shown here is derived from an EMBL/GenBank/DDBJ whole genome shotgun (WGS) entry which is preliminary data.</text>
</comment>
<dbReference type="CDD" id="cd05403">
    <property type="entry name" value="NT_KNTase_like"/>
    <property type="match status" value="1"/>
</dbReference>
<evidence type="ECO:0000313" key="4">
    <source>
        <dbReference type="Proteomes" id="UP000437131"/>
    </source>
</evidence>
<dbReference type="InterPro" id="IPR041633">
    <property type="entry name" value="Polbeta"/>
</dbReference>
<gene>
    <name evidence="3" type="ORF">GGC33_00560</name>
</gene>
<sequence length="121" mass="14294">MTTEDIYIKYWQNKIIQQKQKNLEEKKKAREVLNKIKQVLIEEFSVNKIILFGSLLTDKFDEESDIDLAVEGIKKSDFFHAFAVVNDLGIKYMVDLKPLEDLEPYFLEKVLKKGECIYEKN</sequence>
<dbReference type="InterPro" id="IPR052930">
    <property type="entry name" value="TA_antitoxin_MntA"/>
</dbReference>
<dbReference type="PANTHER" id="PTHR43852:SF2">
    <property type="entry name" value="PROTEIN ADENYLYLTRANSFERASE MNTA"/>
    <property type="match status" value="1"/>
</dbReference>
<name>A0A844GNP1_9CHRO</name>
<organism evidence="3 4">
    <name type="scientific">Cyanobacterium aponinum 0216</name>
    <dbReference type="NCBI Taxonomy" id="2676140"/>
    <lineage>
        <taxon>Bacteria</taxon>
        <taxon>Bacillati</taxon>
        <taxon>Cyanobacteriota</taxon>
        <taxon>Cyanophyceae</taxon>
        <taxon>Oscillatoriophycideae</taxon>
        <taxon>Chroococcales</taxon>
        <taxon>Geminocystaceae</taxon>
        <taxon>Cyanobacterium</taxon>
    </lineage>
</organism>
<dbReference type="GO" id="GO:0016740">
    <property type="term" value="F:transferase activity"/>
    <property type="evidence" value="ECO:0007669"/>
    <property type="project" value="UniProtKB-KW"/>
</dbReference>
<accession>A0A844GNP1</accession>
<reference evidence="3 4" key="1">
    <citation type="submission" date="2019-11" db="EMBL/GenBank/DDBJ databases">
        <title>Isolation of a new High Light Tolerant Cyanobacteria.</title>
        <authorList>
            <person name="Dobson Z."/>
            <person name="Vaughn N."/>
            <person name="Vaughn M."/>
            <person name="Fromme P."/>
            <person name="Mazor Y."/>
        </authorList>
    </citation>
    <scope>NUCLEOTIDE SEQUENCE [LARGE SCALE GENOMIC DNA]</scope>
    <source>
        <strain evidence="3 4">0216</strain>
    </source>
</reference>
<feature type="coiled-coil region" evidence="1">
    <location>
        <begin position="16"/>
        <end position="43"/>
    </location>
</feature>
<dbReference type="Proteomes" id="UP000437131">
    <property type="component" value="Unassembled WGS sequence"/>
</dbReference>
<dbReference type="InterPro" id="IPR024700">
    <property type="entry name" value="UCP020217"/>
</dbReference>
<dbReference type="InterPro" id="IPR043519">
    <property type="entry name" value="NT_sf"/>
</dbReference>
<keyword evidence="3" id="KW-0808">Transferase</keyword>
<protein>
    <submittedName>
        <fullName evidence="3">Nucleotidyltransferase domain-containing protein</fullName>
    </submittedName>
</protein>
<dbReference type="Pfam" id="PF18765">
    <property type="entry name" value="Polbeta"/>
    <property type="match status" value="1"/>
</dbReference>
<dbReference type="Gene3D" id="3.30.460.10">
    <property type="entry name" value="Beta Polymerase, domain 2"/>
    <property type="match status" value="1"/>
</dbReference>
<dbReference type="PANTHER" id="PTHR43852">
    <property type="entry name" value="NUCLEOTIDYLTRANSFERASE"/>
    <property type="match status" value="1"/>
</dbReference>